<evidence type="ECO:0000313" key="2">
    <source>
        <dbReference type="Proteomes" id="UP000614350"/>
    </source>
</evidence>
<proteinExistence type="predicted"/>
<organism evidence="1 2">
    <name type="scientific">Vespula vulgaris</name>
    <name type="common">Yellow jacket</name>
    <name type="synonym">Wasp</name>
    <dbReference type="NCBI Taxonomy" id="7454"/>
    <lineage>
        <taxon>Eukaryota</taxon>
        <taxon>Metazoa</taxon>
        <taxon>Ecdysozoa</taxon>
        <taxon>Arthropoda</taxon>
        <taxon>Hexapoda</taxon>
        <taxon>Insecta</taxon>
        <taxon>Pterygota</taxon>
        <taxon>Neoptera</taxon>
        <taxon>Endopterygota</taxon>
        <taxon>Hymenoptera</taxon>
        <taxon>Apocrita</taxon>
        <taxon>Aculeata</taxon>
        <taxon>Vespoidea</taxon>
        <taxon>Vespidae</taxon>
        <taxon>Vespinae</taxon>
        <taxon>Vespula</taxon>
    </lineage>
</organism>
<dbReference type="AlphaFoldDB" id="A0A834KEX8"/>
<keyword evidence="2" id="KW-1185">Reference proteome</keyword>
<reference evidence="1" key="1">
    <citation type="journal article" date="2020" name="G3 (Bethesda)">
        <title>High-Quality Assemblies for Three Invasive Social Wasps from the &lt;i&gt;Vespula&lt;/i&gt; Genus.</title>
        <authorList>
            <person name="Harrop T.W.R."/>
            <person name="Guhlin J."/>
            <person name="McLaughlin G.M."/>
            <person name="Permina E."/>
            <person name="Stockwell P."/>
            <person name="Gilligan J."/>
            <person name="Le Lec M.F."/>
            <person name="Gruber M.A.M."/>
            <person name="Quinn O."/>
            <person name="Lovegrove M."/>
            <person name="Duncan E.J."/>
            <person name="Remnant E.J."/>
            <person name="Van Eeckhoven J."/>
            <person name="Graham B."/>
            <person name="Knapp R.A."/>
            <person name="Langford K.W."/>
            <person name="Kronenberg Z."/>
            <person name="Press M.O."/>
            <person name="Eacker S.M."/>
            <person name="Wilson-Rankin E.E."/>
            <person name="Purcell J."/>
            <person name="Lester P.J."/>
            <person name="Dearden P.K."/>
        </authorList>
    </citation>
    <scope>NUCLEOTIDE SEQUENCE</scope>
    <source>
        <strain evidence="1">Marl-1</strain>
    </source>
</reference>
<comment type="caution">
    <text evidence="1">The sequence shown here is derived from an EMBL/GenBank/DDBJ whole genome shotgun (WGS) entry which is preliminary data.</text>
</comment>
<dbReference type="EMBL" id="JACSEA010000003">
    <property type="protein sequence ID" value="KAF7404652.1"/>
    <property type="molecule type" value="Genomic_DNA"/>
</dbReference>
<name>A0A834KEX8_VESVU</name>
<protein>
    <submittedName>
        <fullName evidence="1">Uncharacterized protein</fullName>
    </submittedName>
</protein>
<sequence length="72" mass="7979">MDVTCRIMLEYTYATTVDAGFTTEDIRGISIDTLPLIEDKLNIFTSSSKLGGEDIPKDITILGSNMTESREM</sequence>
<accession>A0A834KEX8</accession>
<evidence type="ECO:0000313" key="1">
    <source>
        <dbReference type="EMBL" id="KAF7404652.1"/>
    </source>
</evidence>
<gene>
    <name evidence="1" type="ORF">HZH66_003558</name>
</gene>
<dbReference type="Proteomes" id="UP000614350">
    <property type="component" value="Unassembled WGS sequence"/>
</dbReference>